<dbReference type="InterPro" id="IPR002136">
    <property type="entry name" value="Ribosomal_uL4"/>
</dbReference>
<dbReference type="HAMAP" id="MF_01328_B">
    <property type="entry name" value="Ribosomal_uL4_B"/>
    <property type="match status" value="1"/>
</dbReference>
<dbReference type="GO" id="GO:0003735">
    <property type="term" value="F:structural constituent of ribosome"/>
    <property type="evidence" value="ECO:0007669"/>
    <property type="project" value="InterPro"/>
</dbReference>
<dbReference type="GO" id="GO:1990904">
    <property type="term" value="C:ribonucleoprotein complex"/>
    <property type="evidence" value="ECO:0007669"/>
    <property type="project" value="UniProtKB-KW"/>
</dbReference>
<comment type="caution">
    <text evidence="7">The sequence shown here is derived from an EMBL/GenBank/DDBJ whole genome shotgun (WGS) entry which is preliminary data.</text>
</comment>
<organism evidence="7 8">
    <name type="scientific">Acidiferrobacter thiooxydans</name>
    <dbReference type="NCBI Taxonomy" id="163359"/>
    <lineage>
        <taxon>Bacteria</taxon>
        <taxon>Pseudomonadati</taxon>
        <taxon>Pseudomonadota</taxon>
        <taxon>Gammaproteobacteria</taxon>
        <taxon>Acidiferrobacterales</taxon>
        <taxon>Acidiferrobacteraceae</taxon>
        <taxon>Acidiferrobacter</taxon>
    </lineage>
</organism>
<accession>A0A1C2FXZ7</accession>
<keyword evidence="8" id="KW-1185">Reference proteome</keyword>
<dbReference type="NCBIfam" id="TIGR03953">
    <property type="entry name" value="rplD_bact"/>
    <property type="match status" value="1"/>
</dbReference>
<gene>
    <name evidence="5" type="primary">rplD</name>
    <name evidence="7" type="ORF">C4900_02775</name>
</gene>
<dbReference type="OrthoDB" id="9803201at2"/>
<dbReference type="GO" id="GO:0005840">
    <property type="term" value="C:ribosome"/>
    <property type="evidence" value="ECO:0007669"/>
    <property type="project" value="UniProtKB-KW"/>
</dbReference>
<evidence type="ECO:0000256" key="3">
    <source>
        <dbReference type="ARBA" id="ARBA00023274"/>
    </source>
</evidence>
<dbReference type="STRING" id="163359.A9R16_04540"/>
<feature type="compositionally biased region" description="Polar residues" evidence="6">
    <location>
        <begin position="51"/>
        <end position="62"/>
    </location>
</feature>
<dbReference type="GO" id="GO:0019843">
    <property type="term" value="F:rRNA binding"/>
    <property type="evidence" value="ECO:0007669"/>
    <property type="project" value="UniProtKB-UniRule"/>
</dbReference>
<dbReference type="GO" id="GO:0006412">
    <property type="term" value="P:translation"/>
    <property type="evidence" value="ECO:0007669"/>
    <property type="project" value="UniProtKB-UniRule"/>
</dbReference>
<comment type="similarity">
    <text evidence="1 5">Belongs to the universal ribosomal protein uL4 family.</text>
</comment>
<evidence type="ECO:0000256" key="2">
    <source>
        <dbReference type="ARBA" id="ARBA00022980"/>
    </source>
</evidence>
<keyword evidence="3 5" id="KW-0687">Ribonucleoprotein</keyword>
<dbReference type="Gene3D" id="3.40.1370.10">
    <property type="match status" value="1"/>
</dbReference>
<reference evidence="7 8" key="1">
    <citation type="submission" date="2018-02" db="EMBL/GenBank/DDBJ databases">
        <title>Insights into the biology of acidophilic members of the Acidiferrobacteraceae family derived from comparative genomic analyses.</title>
        <authorList>
            <person name="Issotta F."/>
            <person name="Thyssen C."/>
            <person name="Mena C."/>
            <person name="Moya A."/>
            <person name="Bellenberg S."/>
            <person name="Sproer C."/>
            <person name="Covarrubias P.C."/>
            <person name="Sand W."/>
            <person name="Quatrini R."/>
            <person name="Vera M."/>
        </authorList>
    </citation>
    <scope>NUCLEOTIDE SEQUENCE [LARGE SCALE GENOMIC DNA]</scope>
    <source>
        <strain evidence="8">m-1</strain>
    </source>
</reference>
<dbReference type="RefSeq" id="WP_065972130.1">
    <property type="nucleotide sequence ID" value="NZ_CP080624.1"/>
</dbReference>
<keyword evidence="5" id="KW-0699">rRNA-binding</keyword>
<evidence type="ECO:0000256" key="4">
    <source>
        <dbReference type="ARBA" id="ARBA00035244"/>
    </source>
</evidence>
<evidence type="ECO:0000313" key="7">
    <source>
        <dbReference type="EMBL" id="RCN58709.1"/>
    </source>
</evidence>
<evidence type="ECO:0000256" key="1">
    <source>
        <dbReference type="ARBA" id="ARBA00010528"/>
    </source>
</evidence>
<dbReference type="SUPFAM" id="SSF52166">
    <property type="entry name" value="Ribosomal protein L4"/>
    <property type="match status" value="1"/>
</dbReference>
<keyword evidence="2 5" id="KW-0689">Ribosomal protein</keyword>
<comment type="function">
    <text evidence="5">One of the primary rRNA binding proteins, this protein initially binds near the 5'-end of the 23S rRNA. It is important during the early stages of 50S assembly. It makes multiple contacts with different domains of the 23S rRNA in the assembled 50S subunit and ribosome.</text>
</comment>
<comment type="subunit">
    <text evidence="5">Part of the 50S ribosomal subunit.</text>
</comment>
<evidence type="ECO:0000256" key="6">
    <source>
        <dbReference type="SAM" id="MobiDB-lite"/>
    </source>
</evidence>
<dbReference type="AlphaFoldDB" id="A0A1C2FXZ7"/>
<sequence length="207" mass="22475">MKMTVVKASGGTEEMEVSDDAFAVPFKEHLVHQIVVAYQAGGRAGTRAQKNRSAVSGSTRKPWSQKGGGRARAGNIRSPIWRGGGKTFPAATQDFSQKVNKKMRRAALRSIMSELIRQDRLITVDEMHTGPKTKELLARLAGFGINGRSPDVLIIAESADDGLALAARNLYRVAVRPSDRVDPVSLIAHDKVLMTVGAVRKLEEMLA</sequence>
<comment type="function">
    <text evidence="5">Forms part of the polypeptide exit tunnel.</text>
</comment>
<dbReference type="PANTHER" id="PTHR10746:SF6">
    <property type="entry name" value="LARGE RIBOSOMAL SUBUNIT PROTEIN UL4M"/>
    <property type="match status" value="1"/>
</dbReference>
<keyword evidence="5" id="KW-0694">RNA-binding</keyword>
<evidence type="ECO:0000256" key="5">
    <source>
        <dbReference type="HAMAP-Rule" id="MF_01328"/>
    </source>
</evidence>
<feature type="region of interest" description="Disordered" evidence="6">
    <location>
        <begin position="43"/>
        <end position="78"/>
    </location>
</feature>
<dbReference type="EMBL" id="PSYR01000001">
    <property type="protein sequence ID" value="RCN58709.1"/>
    <property type="molecule type" value="Genomic_DNA"/>
</dbReference>
<dbReference type="Proteomes" id="UP000253250">
    <property type="component" value="Unassembled WGS sequence"/>
</dbReference>
<dbReference type="InterPro" id="IPR023574">
    <property type="entry name" value="Ribosomal_uL4_dom_sf"/>
</dbReference>
<evidence type="ECO:0000313" key="8">
    <source>
        <dbReference type="Proteomes" id="UP000253250"/>
    </source>
</evidence>
<dbReference type="InterPro" id="IPR013005">
    <property type="entry name" value="Ribosomal_uL4-like"/>
</dbReference>
<dbReference type="PANTHER" id="PTHR10746">
    <property type="entry name" value="50S RIBOSOMAL PROTEIN L4"/>
    <property type="match status" value="1"/>
</dbReference>
<proteinExistence type="inferred from homology"/>
<protein>
    <recommendedName>
        <fullName evidence="4 5">Large ribosomal subunit protein uL4</fullName>
    </recommendedName>
</protein>
<name>A0A1C2FXZ7_9GAMM</name>
<dbReference type="Pfam" id="PF00573">
    <property type="entry name" value="Ribosomal_L4"/>
    <property type="match status" value="1"/>
</dbReference>